<feature type="transmembrane region" description="Helical" evidence="1">
    <location>
        <begin position="114"/>
        <end position="132"/>
    </location>
</feature>
<dbReference type="PIRSF" id="PIRSF009160">
    <property type="entry name" value="UCP009160"/>
    <property type="match status" value="1"/>
</dbReference>
<dbReference type="Proteomes" id="UP000533598">
    <property type="component" value="Unassembled WGS sequence"/>
</dbReference>
<dbReference type="PANTHER" id="PTHR41282">
    <property type="entry name" value="CONSERVED TRANSMEMBRANE PROTEIN-RELATED"/>
    <property type="match status" value="1"/>
</dbReference>
<name>A0A7W7C3Z1_9PSEU</name>
<keyword evidence="1" id="KW-0812">Transmembrane</keyword>
<feature type="transmembrane region" description="Helical" evidence="1">
    <location>
        <begin position="169"/>
        <end position="192"/>
    </location>
</feature>
<evidence type="ECO:0000256" key="1">
    <source>
        <dbReference type="SAM" id="Phobius"/>
    </source>
</evidence>
<dbReference type="RefSeq" id="WP_185000158.1">
    <property type="nucleotide sequence ID" value="NZ_BAAAUI010000011.1"/>
</dbReference>
<gene>
    <name evidence="2" type="ORF">HNR67_000245</name>
</gene>
<dbReference type="EMBL" id="JACHMH010000001">
    <property type="protein sequence ID" value="MBB4674127.1"/>
    <property type="molecule type" value="Genomic_DNA"/>
</dbReference>
<reference evidence="2 3" key="1">
    <citation type="submission" date="2020-08" db="EMBL/GenBank/DDBJ databases">
        <title>Sequencing the genomes of 1000 actinobacteria strains.</title>
        <authorList>
            <person name="Klenk H.-P."/>
        </authorList>
    </citation>
    <scope>NUCLEOTIDE SEQUENCE [LARGE SCALE GENOMIC DNA]</scope>
    <source>
        <strain evidence="2 3">DSM 44230</strain>
    </source>
</reference>
<dbReference type="Pfam" id="PF12811">
    <property type="entry name" value="BaxI_1"/>
    <property type="match status" value="1"/>
</dbReference>
<feature type="transmembrane region" description="Helical" evidence="1">
    <location>
        <begin position="204"/>
        <end position="223"/>
    </location>
</feature>
<accession>A0A7W7C3Z1</accession>
<dbReference type="InterPro" id="IPR010539">
    <property type="entry name" value="BaxI_1-like"/>
</dbReference>
<feature type="transmembrane region" description="Helical" evidence="1">
    <location>
        <begin position="138"/>
        <end position="157"/>
    </location>
</feature>
<protein>
    <submittedName>
        <fullName evidence="2">Putative YccA/Bax inhibitor family protein</fullName>
    </submittedName>
</protein>
<comment type="caution">
    <text evidence="2">The sequence shown here is derived from an EMBL/GenBank/DDBJ whole genome shotgun (WGS) entry which is preliminary data.</text>
</comment>
<evidence type="ECO:0000313" key="2">
    <source>
        <dbReference type="EMBL" id="MBB4674127.1"/>
    </source>
</evidence>
<keyword evidence="1" id="KW-0472">Membrane</keyword>
<sequence>MRTSSNPAFRNLPHQGSGYATFNTGGQPAGYQAGYQEQPGYQQQYDSRPGISERPMTVDDVVMKTATSFGITLVAGFLTAFFQAYYLALPAVLIGLGVGLFLSFRPRPSAPLTLTYALSQGVALGAISALVNLRFPGIVVQALIGTAGVFAGMLVVYKTGAIRVTPKLTRWVIGALVGVLVLVLANLVASFIVPGGLGLRSGGAIAIIFSIIVIGVAAFALLLDFDQADEMIRSGMDAKWAWYAAFGLTATVVMLYLEILRLLSYFRQD</sequence>
<evidence type="ECO:0000313" key="3">
    <source>
        <dbReference type="Proteomes" id="UP000533598"/>
    </source>
</evidence>
<feature type="transmembrane region" description="Helical" evidence="1">
    <location>
        <begin position="243"/>
        <end position="266"/>
    </location>
</feature>
<keyword evidence="3" id="KW-1185">Reference proteome</keyword>
<proteinExistence type="predicted"/>
<organism evidence="2 3">
    <name type="scientific">Crossiella cryophila</name>
    <dbReference type="NCBI Taxonomy" id="43355"/>
    <lineage>
        <taxon>Bacteria</taxon>
        <taxon>Bacillati</taxon>
        <taxon>Actinomycetota</taxon>
        <taxon>Actinomycetes</taxon>
        <taxon>Pseudonocardiales</taxon>
        <taxon>Pseudonocardiaceae</taxon>
        <taxon>Crossiella</taxon>
    </lineage>
</organism>
<keyword evidence="1" id="KW-1133">Transmembrane helix</keyword>
<dbReference type="AlphaFoldDB" id="A0A7W7C3Z1"/>
<dbReference type="PANTHER" id="PTHR41282:SF1">
    <property type="entry name" value="CONSERVED TRANSMEMBRANE PROTEIN-RELATED"/>
    <property type="match status" value="1"/>
</dbReference>